<dbReference type="RefSeq" id="WP_380009165.1">
    <property type="nucleotide sequence ID" value="NZ_JBHLYR010000031.1"/>
</dbReference>
<protein>
    <submittedName>
        <fullName evidence="3">MarR family winged helix-turn-helix transcriptional regulator</fullName>
    </submittedName>
</protein>
<comment type="caution">
    <text evidence="3">The sequence shown here is derived from an EMBL/GenBank/DDBJ whole genome shotgun (WGS) entry which is preliminary data.</text>
</comment>
<dbReference type="PRINTS" id="PR00598">
    <property type="entry name" value="HTHMARR"/>
</dbReference>
<feature type="region of interest" description="Disordered" evidence="1">
    <location>
        <begin position="182"/>
        <end position="208"/>
    </location>
</feature>
<dbReference type="EMBL" id="JBHLYR010000031">
    <property type="protein sequence ID" value="MFB9992387.1"/>
    <property type="molecule type" value="Genomic_DNA"/>
</dbReference>
<gene>
    <name evidence="3" type="ORF">ACFFLM_10465</name>
</gene>
<dbReference type="PANTHER" id="PTHR33164">
    <property type="entry name" value="TRANSCRIPTIONAL REGULATOR, MARR FAMILY"/>
    <property type="match status" value="1"/>
</dbReference>
<proteinExistence type="predicted"/>
<dbReference type="Proteomes" id="UP001589733">
    <property type="component" value="Unassembled WGS sequence"/>
</dbReference>
<accession>A0ABV6AXZ9</accession>
<keyword evidence="4" id="KW-1185">Reference proteome</keyword>
<dbReference type="SUPFAM" id="SSF46785">
    <property type="entry name" value="Winged helix' DNA-binding domain"/>
    <property type="match status" value="1"/>
</dbReference>
<reference evidence="3 4" key="1">
    <citation type="submission" date="2024-09" db="EMBL/GenBank/DDBJ databases">
        <authorList>
            <person name="Sun Q."/>
            <person name="Mori K."/>
        </authorList>
    </citation>
    <scope>NUCLEOTIDE SEQUENCE [LARGE SCALE GENOMIC DNA]</scope>
    <source>
        <strain evidence="3 4">JCM 13503</strain>
    </source>
</reference>
<feature type="domain" description="HTH marR-type" evidence="2">
    <location>
        <begin position="46"/>
        <end position="178"/>
    </location>
</feature>
<dbReference type="Gene3D" id="1.10.10.10">
    <property type="entry name" value="Winged helix-like DNA-binding domain superfamily/Winged helix DNA-binding domain"/>
    <property type="match status" value="1"/>
</dbReference>
<dbReference type="Pfam" id="PF01047">
    <property type="entry name" value="MarR"/>
    <property type="match status" value="1"/>
</dbReference>
<sequence>MAVEAHESRPAELVCWAFWLDFLAADPEDDAYMPTRYSGTPEERRALEAYIKLWRAAHAVEVAANRHLSVYDLTISQFGVIEALYHLGPLSQRQLADKILRSSGNLTMVIDNLERDQLVRRDRDPVDRRVVNVSLTPQGEALIESVLPQHVRGIHELFTILTPEELIQLAALTRKLGLGLAAKETESQHKTRRRGTATAEPNRITAPE</sequence>
<evidence type="ECO:0000313" key="4">
    <source>
        <dbReference type="Proteomes" id="UP001589733"/>
    </source>
</evidence>
<dbReference type="InterPro" id="IPR000835">
    <property type="entry name" value="HTH_MarR-typ"/>
</dbReference>
<dbReference type="InterPro" id="IPR039422">
    <property type="entry name" value="MarR/SlyA-like"/>
</dbReference>
<evidence type="ECO:0000313" key="3">
    <source>
        <dbReference type="EMBL" id="MFB9992387.1"/>
    </source>
</evidence>
<dbReference type="SMART" id="SM00347">
    <property type="entry name" value="HTH_MARR"/>
    <property type="match status" value="1"/>
</dbReference>
<evidence type="ECO:0000256" key="1">
    <source>
        <dbReference type="SAM" id="MobiDB-lite"/>
    </source>
</evidence>
<dbReference type="InterPro" id="IPR036390">
    <property type="entry name" value="WH_DNA-bd_sf"/>
</dbReference>
<dbReference type="InterPro" id="IPR036388">
    <property type="entry name" value="WH-like_DNA-bd_sf"/>
</dbReference>
<dbReference type="PROSITE" id="PS50995">
    <property type="entry name" value="HTH_MARR_2"/>
    <property type="match status" value="1"/>
</dbReference>
<evidence type="ECO:0000259" key="2">
    <source>
        <dbReference type="PROSITE" id="PS50995"/>
    </source>
</evidence>
<name>A0ABV6AXZ9_9DEIO</name>
<dbReference type="PANTHER" id="PTHR33164:SF101">
    <property type="entry name" value="TRANSCRIPTIONAL REPRESSOR MPRA"/>
    <property type="match status" value="1"/>
</dbReference>
<organism evidence="3 4">
    <name type="scientific">Deinococcus oregonensis</name>
    <dbReference type="NCBI Taxonomy" id="1805970"/>
    <lineage>
        <taxon>Bacteria</taxon>
        <taxon>Thermotogati</taxon>
        <taxon>Deinococcota</taxon>
        <taxon>Deinococci</taxon>
        <taxon>Deinococcales</taxon>
        <taxon>Deinococcaceae</taxon>
        <taxon>Deinococcus</taxon>
    </lineage>
</organism>